<proteinExistence type="predicted"/>
<feature type="transmembrane region" description="Helical" evidence="1">
    <location>
        <begin position="91"/>
        <end position="110"/>
    </location>
</feature>
<feature type="transmembrane region" description="Helical" evidence="1">
    <location>
        <begin position="220"/>
        <end position="238"/>
    </location>
</feature>
<dbReference type="InterPro" id="IPR050860">
    <property type="entry name" value="FeoB_GTPase"/>
</dbReference>
<dbReference type="Pfam" id="PF07664">
    <property type="entry name" value="FeoB_C"/>
    <property type="match status" value="1"/>
</dbReference>
<comment type="caution">
    <text evidence="4">The sequence shown here is derived from an EMBL/GenBank/DDBJ whole genome shotgun (WGS) entry which is preliminary data.</text>
</comment>
<evidence type="ECO:0000259" key="3">
    <source>
        <dbReference type="Pfam" id="PF07670"/>
    </source>
</evidence>
<feature type="transmembrane region" description="Helical" evidence="1">
    <location>
        <begin position="130"/>
        <end position="151"/>
    </location>
</feature>
<feature type="transmembrane region" description="Helical" evidence="1">
    <location>
        <begin position="436"/>
        <end position="457"/>
    </location>
</feature>
<dbReference type="OrthoDB" id="9809127at2"/>
<name>A0A2T0AVR0_9FIRM</name>
<keyword evidence="1" id="KW-0472">Membrane</keyword>
<feature type="transmembrane region" description="Helical" evidence="1">
    <location>
        <begin position="66"/>
        <end position="84"/>
    </location>
</feature>
<feature type="transmembrane region" description="Helical" evidence="1">
    <location>
        <begin position="244"/>
        <end position="266"/>
    </location>
</feature>
<dbReference type="GO" id="GO:0005886">
    <property type="term" value="C:plasma membrane"/>
    <property type="evidence" value="ECO:0007669"/>
    <property type="project" value="TreeGrafter"/>
</dbReference>
<dbReference type="Proteomes" id="UP000238415">
    <property type="component" value="Unassembled WGS sequence"/>
</dbReference>
<sequence>MCGRTNDRAFAAARHPQGYIDTSYRDRMVTALYARAEAIASRVVKKNASGFFALEERLDAIVTSRVWGYPIMLALLAFVFWLTLKGANYPSGILANLFFAFQDVLSAFFYHLGAPDWLHGIVVAGMYRTLAWVVAVMLPPMAIFFPLFTLLEDLGYLPRIAFNLDSFFKKAGAHGKQALTMCMGFGCNAAGVVGCRIIDSPRERLLAVLTNNFSPCNGRFPTLIALSGIFMGGFLTTWSGTMLAVLTVTAIIGVGILLMFFTTWFLSRTVLKGEPSFFILELPPYRPPQVLRVIVRSLLDRTIYVLARAVLVAAPAGAFTWVLANLRLSEGTIIDHLACIFQPIGKMMGLDGYILLAFILGLPANEIVLPILLMSYLSAGMLMEVDGLRALGEILMDKGWTLVTAINFMLFSLLHWPCGTTLLTIYKETKNWKWPLLAAAVPTVIGFALCFLVKLLAGLMGIMAAG</sequence>
<dbReference type="PANTHER" id="PTHR43185:SF2">
    <property type="entry name" value="FERROUS IRON TRANSPORT PROTEIN B"/>
    <property type="match status" value="1"/>
</dbReference>
<keyword evidence="1" id="KW-0812">Transmembrane</keyword>
<feature type="domain" description="Ferrous iron transport protein B C-terminal" evidence="2">
    <location>
        <begin position="249"/>
        <end position="297"/>
    </location>
</feature>
<feature type="domain" description="Nucleoside transporter/FeoB GTPase Gate" evidence="3">
    <location>
        <begin position="308"/>
        <end position="430"/>
    </location>
</feature>
<dbReference type="GO" id="GO:0015093">
    <property type="term" value="F:ferrous iron transmembrane transporter activity"/>
    <property type="evidence" value="ECO:0007669"/>
    <property type="project" value="InterPro"/>
</dbReference>
<dbReference type="InterPro" id="IPR011642">
    <property type="entry name" value="Gate_dom"/>
</dbReference>
<dbReference type="EMBL" id="PVXM01000007">
    <property type="protein sequence ID" value="PRR74753.1"/>
    <property type="molecule type" value="Genomic_DNA"/>
</dbReference>
<dbReference type="PANTHER" id="PTHR43185">
    <property type="entry name" value="FERROUS IRON TRANSPORT PROTEIN B"/>
    <property type="match status" value="1"/>
</dbReference>
<dbReference type="Pfam" id="PF07670">
    <property type="entry name" value="Gate"/>
    <property type="match status" value="2"/>
</dbReference>
<organism evidence="4 5">
    <name type="scientific">Neomoorella humiferrea</name>
    <dbReference type="NCBI Taxonomy" id="676965"/>
    <lineage>
        <taxon>Bacteria</taxon>
        <taxon>Bacillati</taxon>
        <taxon>Bacillota</taxon>
        <taxon>Clostridia</taxon>
        <taxon>Neomoorellales</taxon>
        <taxon>Neomoorellaceae</taxon>
        <taxon>Neomoorella</taxon>
    </lineage>
</organism>
<accession>A0A2T0AVR0</accession>
<evidence type="ECO:0000313" key="5">
    <source>
        <dbReference type="Proteomes" id="UP000238415"/>
    </source>
</evidence>
<protein>
    <submittedName>
        <fullName evidence="4">Ferrous iron transport protein B</fullName>
    </submittedName>
</protein>
<feature type="transmembrane region" description="Helical" evidence="1">
    <location>
        <begin position="399"/>
        <end position="416"/>
    </location>
</feature>
<dbReference type="AlphaFoldDB" id="A0A2T0AVR0"/>
<keyword evidence="1" id="KW-1133">Transmembrane helix</keyword>
<gene>
    <name evidence="4" type="primary">feoB_2</name>
    <name evidence="4" type="ORF">MOHU_07340</name>
</gene>
<reference evidence="4 5" key="1">
    <citation type="submission" date="2018-03" db="EMBL/GenBank/DDBJ databases">
        <title>Genome sequence of Moorella humiferrea DSM 23265.</title>
        <authorList>
            <person name="Poehlein A."/>
            <person name="Daniel R."/>
        </authorList>
    </citation>
    <scope>NUCLEOTIDE SEQUENCE [LARGE SCALE GENOMIC DNA]</scope>
    <source>
        <strain evidence="4 5">DSM 23265</strain>
    </source>
</reference>
<dbReference type="RefSeq" id="WP_106004750.1">
    <property type="nucleotide sequence ID" value="NZ_CP136419.1"/>
</dbReference>
<evidence type="ECO:0000313" key="4">
    <source>
        <dbReference type="EMBL" id="PRR74753.1"/>
    </source>
</evidence>
<keyword evidence="5" id="KW-1185">Reference proteome</keyword>
<dbReference type="InterPro" id="IPR011640">
    <property type="entry name" value="Fe2_transport_prot_B_C"/>
</dbReference>
<feature type="transmembrane region" description="Helical" evidence="1">
    <location>
        <begin position="302"/>
        <end position="324"/>
    </location>
</feature>
<feature type="domain" description="Nucleoside transporter/FeoB GTPase Gate" evidence="3">
    <location>
        <begin position="136"/>
        <end position="229"/>
    </location>
</feature>
<evidence type="ECO:0000259" key="2">
    <source>
        <dbReference type="Pfam" id="PF07664"/>
    </source>
</evidence>
<evidence type="ECO:0000256" key="1">
    <source>
        <dbReference type="SAM" id="Phobius"/>
    </source>
</evidence>
<feature type="transmembrane region" description="Helical" evidence="1">
    <location>
        <begin position="353"/>
        <end position="378"/>
    </location>
</feature>